<protein>
    <submittedName>
        <fullName evidence="9">Biopolymer transporter ExbB</fullName>
    </submittedName>
</protein>
<keyword evidence="6" id="KW-0813">Transport</keyword>
<accession>A0A423PJ19</accession>
<dbReference type="AlphaFoldDB" id="A0A423PJ19"/>
<dbReference type="EMBL" id="AYKG01000045">
    <property type="protein sequence ID" value="ROO25585.1"/>
    <property type="molecule type" value="Genomic_DNA"/>
</dbReference>
<dbReference type="Pfam" id="PF01618">
    <property type="entry name" value="MotA_ExbB"/>
    <property type="match status" value="1"/>
</dbReference>
<gene>
    <name evidence="9" type="ORF">SAJA_12350</name>
</gene>
<dbReference type="InParanoid" id="A0A423PJ19"/>
<sequence>MVSTQLSWLVVPAVLWTLVILSIITWALLVAKLVQYARGRRADKRFQKAFWQANDLSAGERVVDAHRGPMAAIARAGFAVVSGRDIAPANRDLAHQIDRGERLERVLKQQIERERRGLEGGLAVLASFGSTAPFIGLFGTVWGIMEALVGIGETGATGLEAVAGPVGHALIATGLGIAVAVPAVLIYNFLVRRMKTGVHRMNDFAQDFYALCQQSGFAQRDTAARADDIAAGTDNDTATVGQTTTTAPTR</sequence>
<evidence type="ECO:0000256" key="7">
    <source>
        <dbReference type="SAM" id="Phobius"/>
    </source>
</evidence>
<proteinExistence type="inferred from homology"/>
<feature type="transmembrane region" description="Helical" evidence="7">
    <location>
        <begin position="165"/>
        <end position="191"/>
    </location>
</feature>
<evidence type="ECO:0000256" key="2">
    <source>
        <dbReference type="ARBA" id="ARBA00022475"/>
    </source>
</evidence>
<organism evidence="9 10">
    <name type="scientific">Salinisphaera japonica YTM-1</name>
    <dbReference type="NCBI Taxonomy" id="1209778"/>
    <lineage>
        <taxon>Bacteria</taxon>
        <taxon>Pseudomonadati</taxon>
        <taxon>Pseudomonadota</taxon>
        <taxon>Gammaproteobacteria</taxon>
        <taxon>Salinisphaerales</taxon>
        <taxon>Salinisphaeraceae</taxon>
        <taxon>Salinisphaera</taxon>
    </lineage>
</organism>
<feature type="transmembrane region" description="Helical" evidence="7">
    <location>
        <begin position="122"/>
        <end position="145"/>
    </location>
</feature>
<keyword evidence="4 7" id="KW-1133">Transmembrane helix</keyword>
<evidence type="ECO:0000256" key="3">
    <source>
        <dbReference type="ARBA" id="ARBA00022692"/>
    </source>
</evidence>
<feature type="transmembrane region" description="Helical" evidence="7">
    <location>
        <begin position="6"/>
        <end position="31"/>
    </location>
</feature>
<evidence type="ECO:0000256" key="5">
    <source>
        <dbReference type="ARBA" id="ARBA00023136"/>
    </source>
</evidence>
<comment type="similarity">
    <text evidence="6">Belongs to the exbB/tolQ family.</text>
</comment>
<keyword evidence="5 7" id="KW-0472">Membrane</keyword>
<dbReference type="RefSeq" id="WP_184999867.1">
    <property type="nucleotide sequence ID" value="NZ_AYKG01000045.1"/>
</dbReference>
<reference evidence="9 10" key="1">
    <citation type="submission" date="2013-10" db="EMBL/GenBank/DDBJ databases">
        <title>Salinisphaera japonica YTM-1 Genome Sequencing.</title>
        <authorList>
            <person name="Lai Q."/>
            <person name="Li C."/>
            <person name="Shao Z."/>
        </authorList>
    </citation>
    <scope>NUCLEOTIDE SEQUENCE [LARGE SCALE GENOMIC DNA]</scope>
    <source>
        <strain evidence="9 10">YTM-1</strain>
    </source>
</reference>
<keyword evidence="2" id="KW-1003">Cell membrane</keyword>
<dbReference type="PANTHER" id="PTHR30625">
    <property type="entry name" value="PROTEIN TOLQ"/>
    <property type="match status" value="1"/>
</dbReference>
<evidence type="ECO:0000313" key="9">
    <source>
        <dbReference type="EMBL" id="ROO25585.1"/>
    </source>
</evidence>
<evidence type="ECO:0000256" key="4">
    <source>
        <dbReference type="ARBA" id="ARBA00022989"/>
    </source>
</evidence>
<evidence type="ECO:0000313" key="10">
    <source>
        <dbReference type="Proteomes" id="UP000285310"/>
    </source>
</evidence>
<evidence type="ECO:0000256" key="1">
    <source>
        <dbReference type="ARBA" id="ARBA00004651"/>
    </source>
</evidence>
<dbReference type="Proteomes" id="UP000285310">
    <property type="component" value="Unassembled WGS sequence"/>
</dbReference>
<feature type="domain" description="MotA/TolQ/ExbB proton channel" evidence="8">
    <location>
        <begin position="95"/>
        <end position="202"/>
    </location>
</feature>
<dbReference type="PANTHER" id="PTHR30625:SF3">
    <property type="entry name" value="TOL-PAL SYSTEM PROTEIN TOLQ"/>
    <property type="match status" value="1"/>
</dbReference>
<dbReference type="GO" id="GO:0017038">
    <property type="term" value="P:protein import"/>
    <property type="evidence" value="ECO:0007669"/>
    <property type="project" value="TreeGrafter"/>
</dbReference>
<dbReference type="InterPro" id="IPR050790">
    <property type="entry name" value="ExbB/TolQ_transport"/>
</dbReference>
<keyword evidence="3 7" id="KW-0812">Transmembrane</keyword>
<name>A0A423PJ19_9GAMM</name>
<comment type="caution">
    <text evidence="9">The sequence shown here is derived from an EMBL/GenBank/DDBJ whole genome shotgun (WGS) entry which is preliminary data.</text>
</comment>
<dbReference type="InterPro" id="IPR002898">
    <property type="entry name" value="MotA_ExbB_proton_chnl"/>
</dbReference>
<comment type="subcellular location">
    <subcellularLocation>
        <location evidence="1">Cell membrane</location>
        <topology evidence="1">Multi-pass membrane protein</topology>
    </subcellularLocation>
    <subcellularLocation>
        <location evidence="6">Membrane</location>
        <topology evidence="6">Multi-pass membrane protein</topology>
    </subcellularLocation>
</comment>
<evidence type="ECO:0000256" key="6">
    <source>
        <dbReference type="RuleBase" id="RU004057"/>
    </source>
</evidence>
<dbReference type="GO" id="GO:0005886">
    <property type="term" value="C:plasma membrane"/>
    <property type="evidence" value="ECO:0007669"/>
    <property type="project" value="UniProtKB-SubCell"/>
</dbReference>
<keyword evidence="6" id="KW-0653">Protein transport</keyword>
<evidence type="ECO:0000259" key="8">
    <source>
        <dbReference type="Pfam" id="PF01618"/>
    </source>
</evidence>
<keyword evidence="10" id="KW-1185">Reference proteome</keyword>